<protein>
    <submittedName>
        <fullName evidence="2">Uncharacterized protein</fullName>
    </submittedName>
</protein>
<keyword evidence="1" id="KW-0812">Transmembrane</keyword>
<name>A0A166FB24_9EURY</name>
<proteinExistence type="predicted"/>
<evidence type="ECO:0000256" key="1">
    <source>
        <dbReference type="SAM" id="Phobius"/>
    </source>
</evidence>
<comment type="caution">
    <text evidence="2">The sequence shown here is derived from an EMBL/GenBank/DDBJ whole genome shotgun (WGS) entry which is preliminary data.</text>
</comment>
<dbReference type="EMBL" id="LWMT01000016">
    <property type="protein sequence ID" value="KZX17486.1"/>
    <property type="molecule type" value="Genomic_DNA"/>
</dbReference>
<dbReference type="AlphaFoldDB" id="A0A166FB24"/>
<dbReference type="Proteomes" id="UP000077066">
    <property type="component" value="Unassembled WGS sequence"/>
</dbReference>
<keyword evidence="1" id="KW-1133">Transmembrane helix</keyword>
<accession>A0A166FB24</accession>
<dbReference type="STRING" id="55758.MBFIL_01440"/>
<keyword evidence="1" id="KW-0472">Membrane</keyword>
<dbReference type="PATRIC" id="fig|55758.3.peg.162"/>
<sequence length="29" mass="3249">MRKAEKINLIIELVGLLIIAAQLLIMLSK</sequence>
<organism evidence="2 3">
    <name type="scientific">Methanobrevibacter filiformis</name>
    <dbReference type="NCBI Taxonomy" id="55758"/>
    <lineage>
        <taxon>Archaea</taxon>
        <taxon>Methanobacteriati</taxon>
        <taxon>Methanobacteriota</taxon>
        <taxon>Methanomada group</taxon>
        <taxon>Methanobacteria</taxon>
        <taxon>Methanobacteriales</taxon>
        <taxon>Methanobacteriaceae</taxon>
        <taxon>Methanobrevibacter</taxon>
    </lineage>
</organism>
<keyword evidence="3" id="KW-1185">Reference proteome</keyword>
<feature type="transmembrane region" description="Helical" evidence="1">
    <location>
        <begin position="7"/>
        <end position="27"/>
    </location>
</feature>
<gene>
    <name evidence="2" type="ORF">MBFIL_01440</name>
</gene>
<evidence type="ECO:0000313" key="2">
    <source>
        <dbReference type="EMBL" id="KZX17486.1"/>
    </source>
</evidence>
<evidence type="ECO:0000313" key="3">
    <source>
        <dbReference type="Proteomes" id="UP000077066"/>
    </source>
</evidence>
<reference evidence="2 3" key="1">
    <citation type="submission" date="2016-04" db="EMBL/GenBank/DDBJ databases">
        <title>Genome sequence of Methanobrevibacter filiformis DSM 11501.</title>
        <authorList>
            <person name="Poehlein A."/>
            <person name="Seedorf H."/>
            <person name="Daniel R."/>
        </authorList>
    </citation>
    <scope>NUCLEOTIDE SEQUENCE [LARGE SCALE GENOMIC DNA]</scope>
    <source>
        <strain evidence="2 3">DSM 11501</strain>
    </source>
</reference>